<evidence type="ECO:0000313" key="2">
    <source>
        <dbReference type="Proteomes" id="UP000593575"/>
    </source>
</evidence>
<keyword evidence="2" id="KW-1185">Reference proteome</keyword>
<proteinExistence type="predicted"/>
<dbReference type="Proteomes" id="UP000593575">
    <property type="component" value="Unassembled WGS sequence"/>
</dbReference>
<protein>
    <submittedName>
        <fullName evidence="1">Uncharacterized protein</fullName>
    </submittedName>
</protein>
<dbReference type="AlphaFoldDB" id="A0A7J9K831"/>
<organism evidence="1 2">
    <name type="scientific">Gossypium armourianum</name>
    <dbReference type="NCBI Taxonomy" id="34283"/>
    <lineage>
        <taxon>Eukaryota</taxon>
        <taxon>Viridiplantae</taxon>
        <taxon>Streptophyta</taxon>
        <taxon>Embryophyta</taxon>
        <taxon>Tracheophyta</taxon>
        <taxon>Spermatophyta</taxon>
        <taxon>Magnoliopsida</taxon>
        <taxon>eudicotyledons</taxon>
        <taxon>Gunneridae</taxon>
        <taxon>Pentapetalae</taxon>
        <taxon>rosids</taxon>
        <taxon>malvids</taxon>
        <taxon>Malvales</taxon>
        <taxon>Malvaceae</taxon>
        <taxon>Malvoideae</taxon>
        <taxon>Gossypium</taxon>
    </lineage>
</organism>
<comment type="caution">
    <text evidence="1">The sequence shown here is derived from an EMBL/GenBank/DDBJ whole genome shotgun (WGS) entry which is preliminary data.</text>
</comment>
<gene>
    <name evidence="1" type="ORF">Goarm_002421</name>
</gene>
<accession>A0A7J9K831</accession>
<name>A0A7J9K831_9ROSI</name>
<sequence length="19" mass="2235">MMRFQIYSTSLTKGSRLSQ</sequence>
<dbReference type="EMBL" id="JABFAE010000012">
    <property type="protein sequence ID" value="MBA0842608.1"/>
    <property type="molecule type" value="Genomic_DNA"/>
</dbReference>
<evidence type="ECO:0000313" key="1">
    <source>
        <dbReference type="EMBL" id="MBA0842608.1"/>
    </source>
</evidence>
<reference evidence="1 2" key="1">
    <citation type="journal article" date="2019" name="Genome Biol. Evol.">
        <title>Insights into the evolution of the New World diploid cottons (Gossypium, subgenus Houzingenia) based on genome sequencing.</title>
        <authorList>
            <person name="Grover C.E."/>
            <person name="Arick M.A. 2nd"/>
            <person name="Thrash A."/>
            <person name="Conover J.L."/>
            <person name="Sanders W.S."/>
            <person name="Peterson D.G."/>
            <person name="Frelichowski J.E."/>
            <person name="Scheffler J.A."/>
            <person name="Scheffler B.E."/>
            <person name="Wendel J.F."/>
        </authorList>
    </citation>
    <scope>NUCLEOTIDE SEQUENCE [LARGE SCALE GENOMIC DNA]</scope>
    <source>
        <strain evidence="1">6</strain>
        <tissue evidence="1">Leaf</tissue>
    </source>
</reference>